<dbReference type="Pfam" id="PF00722">
    <property type="entry name" value="Glyco_hydro_16"/>
    <property type="match status" value="1"/>
</dbReference>
<proteinExistence type="predicted"/>
<dbReference type="Gene3D" id="2.60.120.200">
    <property type="match status" value="1"/>
</dbReference>
<dbReference type="GO" id="GO:0004553">
    <property type="term" value="F:hydrolase activity, hydrolyzing O-glycosyl compounds"/>
    <property type="evidence" value="ECO:0007669"/>
    <property type="project" value="InterPro"/>
</dbReference>
<dbReference type="PROSITE" id="PS51762">
    <property type="entry name" value="GH16_2"/>
    <property type="match status" value="1"/>
</dbReference>
<evidence type="ECO:0000259" key="1">
    <source>
        <dbReference type="PROSITE" id="PS51762"/>
    </source>
</evidence>
<keyword evidence="2" id="KW-0378">Hydrolase</keyword>
<name>A0A3N0CCT6_9ACTN</name>
<sequence length="420" mass="46213">MFRVFLIVVTVSITLVVTGWGSDLLQSTSPGNQLVNGDKAPARKFLARPAVRVLSAPEKLILGETSAVDVQAEAPAAPGDRIQLMTTGAAGLGYVRISQGVLDEDLRATLKVTSRDYTGSFRYWGRIPATGRYLQGESATFTIGFERLKPPVDPPAATCGGAAPLKADGSPWTCTYDDEFEGTALDRRYWVPHTGGSTSGTRSMFACAMDSPDTIAVADGNLELSLVELPAPRDCTRTKSSKFAYGQVMHYETFAQTYGKYEVRAKLPDIRVPGVQQSFWLWPKKNTYGPWPMSGEIDFAEIYSSRPNLDRPYIHYLPGEKAKGSNLNVRTANCEINPGEYNTYGVEWEPRRITVLLNGEVCFINDYRSAAAAVHGPNSPFDKPFYFLMNQAMGTVGNVYDPAVVPDKVTTKVDYVRIWK</sequence>
<dbReference type="Proteomes" id="UP000267128">
    <property type="component" value="Unassembled WGS sequence"/>
</dbReference>
<dbReference type="EMBL" id="RJSE01000008">
    <property type="protein sequence ID" value="RNL61262.1"/>
    <property type="molecule type" value="Genomic_DNA"/>
</dbReference>
<dbReference type="PANTHER" id="PTHR10963">
    <property type="entry name" value="GLYCOSYL HYDROLASE-RELATED"/>
    <property type="match status" value="1"/>
</dbReference>
<dbReference type="AlphaFoldDB" id="A0A3N0CCT6"/>
<dbReference type="InterPro" id="IPR000757">
    <property type="entry name" value="Beta-glucanase-like"/>
</dbReference>
<keyword evidence="3" id="KW-1185">Reference proteome</keyword>
<comment type="caution">
    <text evidence="2">The sequence shown here is derived from an EMBL/GenBank/DDBJ whole genome shotgun (WGS) entry which is preliminary data.</text>
</comment>
<dbReference type="InterPro" id="IPR013320">
    <property type="entry name" value="ConA-like_dom_sf"/>
</dbReference>
<reference evidence="2 3" key="1">
    <citation type="submission" date="2018-11" db="EMBL/GenBank/DDBJ databases">
        <authorList>
            <person name="Li F."/>
        </authorList>
    </citation>
    <scope>NUCLEOTIDE SEQUENCE [LARGE SCALE GENOMIC DNA]</scope>
    <source>
        <strain evidence="2 3">Gsoil 097</strain>
    </source>
</reference>
<organism evidence="2 3">
    <name type="scientific">Nocardioides marmoriginsengisoli</name>
    <dbReference type="NCBI Taxonomy" id="661483"/>
    <lineage>
        <taxon>Bacteria</taxon>
        <taxon>Bacillati</taxon>
        <taxon>Actinomycetota</taxon>
        <taxon>Actinomycetes</taxon>
        <taxon>Propionibacteriales</taxon>
        <taxon>Nocardioidaceae</taxon>
        <taxon>Nocardioides</taxon>
    </lineage>
</organism>
<dbReference type="InterPro" id="IPR050546">
    <property type="entry name" value="Glycosyl_Hydrlase_16"/>
</dbReference>
<accession>A0A3N0CCT6</accession>
<protein>
    <submittedName>
        <fullName evidence="2">Glycoside hydrolase family 16 protein</fullName>
    </submittedName>
</protein>
<dbReference type="PANTHER" id="PTHR10963:SF60">
    <property type="entry name" value="GRAM-NEGATIVE BACTERIA-BINDING PROTEIN 1-RELATED"/>
    <property type="match status" value="1"/>
</dbReference>
<gene>
    <name evidence="2" type="ORF">EFK50_18025</name>
</gene>
<dbReference type="OrthoDB" id="9809583at2"/>
<dbReference type="RefSeq" id="WP_123228974.1">
    <property type="nucleotide sequence ID" value="NZ_RJSE01000008.1"/>
</dbReference>
<dbReference type="GO" id="GO:0005975">
    <property type="term" value="P:carbohydrate metabolic process"/>
    <property type="evidence" value="ECO:0007669"/>
    <property type="project" value="InterPro"/>
</dbReference>
<evidence type="ECO:0000313" key="3">
    <source>
        <dbReference type="Proteomes" id="UP000267128"/>
    </source>
</evidence>
<feature type="domain" description="GH16" evidence="1">
    <location>
        <begin position="143"/>
        <end position="420"/>
    </location>
</feature>
<dbReference type="CDD" id="cd08023">
    <property type="entry name" value="GH16_laminarinase_like"/>
    <property type="match status" value="1"/>
</dbReference>
<dbReference type="SUPFAM" id="SSF49899">
    <property type="entry name" value="Concanavalin A-like lectins/glucanases"/>
    <property type="match status" value="1"/>
</dbReference>
<evidence type="ECO:0000313" key="2">
    <source>
        <dbReference type="EMBL" id="RNL61262.1"/>
    </source>
</evidence>